<keyword evidence="6" id="KW-0677">Repeat</keyword>
<evidence type="ECO:0000259" key="19">
    <source>
        <dbReference type="PROSITE" id="PS51751"/>
    </source>
</evidence>
<feature type="compositionally biased region" description="Low complexity" evidence="16">
    <location>
        <begin position="355"/>
        <end position="365"/>
    </location>
</feature>
<dbReference type="PROSITE" id="PS51751">
    <property type="entry name" value="EXPERA"/>
    <property type="match status" value="2"/>
</dbReference>
<dbReference type="SUPFAM" id="SSF56436">
    <property type="entry name" value="C-type lectin-like"/>
    <property type="match status" value="2"/>
</dbReference>
<feature type="domain" description="EXPERA" evidence="19">
    <location>
        <begin position="38"/>
        <end position="163"/>
    </location>
</feature>
<dbReference type="Pfam" id="PF26083">
    <property type="entry name" value="TM_Tm6sf2"/>
    <property type="match status" value="1"/>
</dbReference>
<dbReference type="EMBL" id="JAAMOB010000022">
    <property type="protein sequence ID" value="KAF4097657.1"/>
    <property type="molecule type" value="Genomic_DNA"/>
</dbReference>
<feature type="transmembrane region" description="Helical" evidence="17">
    <location>
        <begin position="244"/>
        <end position="265"/>
    </location>
</feature>
<feature type="compositionally biased region" description="Basic and acidic residues" evidence="16">
    <location>
        <begin position="379"/>
        <end position="388"/>
    </location>
</feature>
<comment type="similarity">
    <text evidence="13">Belongs to the HAPLN family.</text>
</comment>
<dbReference type="InterPro" id="IPR036179">
    <property type="entry name" value="Ig-like_dom_sf"/>
</dbReference>
<dbReference type="InterPro" id="IPR013106">
    <property type="entry name" value="Ig_V-set"/>
</dbReference>
<comment type="subcellular location">
    <subcellularLocation>
        <location evidence="1">Endomembrane system</location>
        <topology evidence="1">Multi-pass membrane protein</topology>
    </subcellularLocation>
    <subcellularLocation>
        <location evidence="2">Secreted</location>
        <location evidence="2">Extracellular space</location>
        <location evidence="2">Extracellular matrix</location>
    </subcellularLocation>
</comment>
<evidence type="ECO:0000256" key="3">
    <source>
        <dbReference type="ARBA" id="ARBA00022525"/>
    </source>
</evidence>
<proteinExistence type="inferred from homology"/>
<dbReference type="InterPro" id="IPR033118">
    <property type="entry name" value="EXPERA"/>
</dbReference>
<dbReference type="FunFam" id="3.10.100.10:FF:000001">
    <property type="entry name" value="Hyaluronan proteoglycan link protein 1"/>
    <property type="match status" value="1"/>
</dbReference>
<evidence type="ECO:0000259" key="18">
    <source>
        <dbReference type="PROSITE" id="PS50963"/>
    </source>
</evidence>
<feature type="transmembrane region" description="Helical" evidence="17">
    <location>
        <begin position="272"/>
        <end position="290"/>
    </location>
</feature>
<accession>A0A7J6BRL9</accession>
<evidence type="ECO:0000256" key="6">
    <source>
        <dbReference type="ARBA" id="ARBA00022737"/>
    </source>
</evidence>
<dbReference type="PANTHER" id="PTHR14568:SF13">
    <property type="entry name" value="SI:DKEY-19F23.3"/>
    <property type="match status" value="1"/>
</dbReference>
<gene>
    <name evidence="20" type="ORF">G5714_021665</name>
</gene>
<dbReference type="Pfam" id="PF00193">
    <property type="entry name" value="Xlink"/>
    <property type="match status" value="2"/>
</dbReference>
<dbReference type="CDD" id="cd03519">
    <property type="entry name" value="Link_domain_HAPLN_module_2"/>
    <property type="match status" value="1"/>
</dbReference>
<sequence>MNNVPAFQEPVVILEIGVAVLVAVFFLVYLATRYNPPKDPLFYVFAEFSFMCVIDLTSALEYDGFTSGFMEFYQKTGEPYLGTPYAIMMCYWDGIVHFILYLMLIHRMSNRQQYRTLGLFWAGSLCANMIVFVPGIVVGKYGSEIHPAFWLNMPFLLVPIWGAVSLFSRSRDMPLVGASKAEREQKKALIWRPLDLLFVVYLVAAMGFTIFRGLAVLDCPLEILNIYVTEYEPYLKDPVGFPKVMMLLLLFHALPMLGSFAYGLCTPGCTWMLDWTVYFAGAILQCQWSHIGASLHPRTAEMYRTPVTTLAPVLLLNLLYAAGPVLLALRCKREPDYFLSIAPVGQTNNEKKLKSSSSDTVSSSVCDETRQTSAVKPSQNRDRAAPERASVHWSNNNNFIPAQHKTRPLMMLILCLETITCTLLFLSPFVTTYPADLEKGRRRVVHVMEDDTGAVIVQTAPGKVVTHRGGTITLPCRYHHEPEDISDAFQFEDVFVALGRQQKAFDSYLGRVSLERAGPGDASVIIHNITLQDYGRYECEVTNDMEDDTGFVNLDLEGVVFPYYPPSGRYKLNYHQAEEVCRQQDAILASHTQLHKAWLEGLDWCNAGWLEDGSVQYPISHPRDQCGHKDSPPGVRNYGYRHKDDERYDAFCFTSNLNGHVYFLKRFKKVNYLEAVKACQRDDAVIAKVGQLYAAWKIQLLDRCEAGWVEDGSIRYPIVNPRARCGGPEPGVRNLGFSDKKFRLYGVYCFRRNTDVQSTQAPKETTTKPANSTRSI</sequence>
<evidence type="ECO:0000256" key="4">
    <source>
        <dbReference type="ARBA" id="ARBA00022530"/>
    </source>
</evidence>
<evidence type="ECO:0000256" key="15">
    <source>
        <dbReference type="PROSITE-ProRule" id="PRU01087"/>
    </source>
</evidence>
<evidence type="ECO:0000256" key="2">
    <source>
        <dbReference type="ARBA" id="ARBA00004498"/>
    </source>
</evidence>
<evidence type="ECO:0000256" key="5">
    <source>
        <dbReference type="ARBA" id="ARBA00022692"/>
    </source>
</evidence>
<dbReference type="InterPro" id="IPR047195">
    <property type="entry name" value="TM6SF1-like"/>
</dbReference>
<dbReference type="CDD" id="cd21106">
    <property type="entry name" value="TM6SF1-like"/>
    <property type="match status" value="1"/>
</dbReference>
<evidence type="ECO:0000256" key="16">
    <source>
        <dbReference type="SAM" id="MobiDB-lite"/>
    </source>
</evidence>
<keyword evidence="5 15" id="KW-0812">Transmembrane</keyword>
<dbReference type="FunFam" id="3.10.100.10:FF:000002">
    <property type="entry name" value="Hyaluronan proteoglycan link protein 1"/>
    <property type="match status" value="1"/>
</dbReference>
<evidence type="ECO:0000256" key="10">
    <source>
        <dbReference type="ARBA" id="ARBA00023290"/>
    </source>
</evidence>
<keyword evidence="7 15" id="KW-1133">Transmembrane helix</keyword>
<evidence type="ECO:0000256" key="8">
    <source>
        <dbReference type="ARBA" id="ARBA00023136"/>
    </source>
</evidence>
<dbReference type="PANTHER" id="PTHR14568">
    <property type="entry name" value="TRANSMEMBRANE SUPERFAMILY 6 MEMBER 1/2"/>
    <property type="match status" value="1"/>
</dbReference>
<evidence type="ECO:0000313" key="20">
    <source>
        <dbReference type="EMBL" id="KAF4097657.1"/>
    </source>
</evidence>
<dbReference type="Pfam" id="PF07686">
    <property type="entry name" value="V-set"/>
    <property type="match status" value="1"/>
</dbReference>
<dbReference type="Gene3D" id="2.60.40.10">
    <property type="entry name" value="Immunoglobulins"/>
    <property type="match status" value="1"/>
</dbReference>
<dbReference type="SUPFAM" id="SSF48726">
    <property type="entry name" value="Immunoglobulin"/>
    <property type="match status" value="1"/>
</dbReference>
<dbReference type="InterPro" id="IPR003599">
    <property type="entry name" value="Ig_sub"/>
</dbReference>
<keyword evidence="4" id="KW-0272">Extracellular matrix</keyword>
<dbReference type="GO" id="GO:0005789">
    <property type="term" value="C:endoplasmic reticulum membrane"/>
    <property type="evidence" value="ECO:0007669"/>
    <property type="project" value="TreeGrafter"/>
</dbReference>
<protein>
    <recommendedName>
        <fullName evidence="22">Hyaluronan and proteoglycan link protein 4</fullName>
    </recommendedName>
</protein>
<dbReference type="InterPro" id="IPR016186">
    <property type="entry name" value="C-type_lectin-like/link_sf"/>
</dbReference>
<feature type="transmembrane region" description="Helical" evidence="17">
    <location>
        <begin position="149"/>
        <end position="168"/>
    </location>
</feature>
<dbReference type="GO" id="GO:0055088">
    <property type="term" value="P:lipid homeostasis"/>
    <property type="evidence" value="ECO:0007669"/>
    <property type="project" value="TreeGrafter"/>
</dbReference>
<comment type="caution">
    <text evidence="14">Lacks conserved residue(s) required for the propagation of feature annotation.</text>
</comment>
<dbReference type="PRINTS" id="PR01265">
    <property type="entry name" value="LINKMODULE"/>
</dbReference>
<feature type="transmembrane region" description="Helical" evidence="17">
    <location>
        <begin position="117"/>
        <end position="137"/>
    </location>
</feature>
<dbReference type="Proteomes" id="UP000579812">
    <property type="component" value="Unassembled WGS sequence"/>
</dbReference>
<dbReference type="AlphaFoldDB" id="A0A7J6BRL9"/>
<feature type="transmembrane region" description="Helical" evidence="17">
    <location>
        <begin position="409"/>
        <end position="430"/>
    </location>
</feature>
<dbReference type="InterPro" id="IPR016187">
    <property type="entry name" value="CTDL_fold"/>
</dbReference>
<feature type="transmembrane region" description="Helical" evidence="17">
    <location>
        <begin position="82"/>
        <end position="105"/>
    </location>
</feature>
<evidence type="ECO:0000256" key="11">
    <source>
        <dbReference type="ARBA" id="ARBA00023319"/>
    </source>
</evidence>
<feature type="transmembrane region" description="Helical" evidence="17">
    <location>
        <begin position="310"/>
        <end position="329"/>
    </location>
</feature>
<comment type="similarity">
    <text evidence="12">Belongs to the TM6SF family.</text>
</comment>
<feature type="transmembrane region" description="Helical" evidence="17">
    <location>
        <begin position="189"/>
        <end position="211"/>
    </location>
</feature>
<evidence type="ECO:0000256" key="13">
    <source>
        <dbReference type="ARBA" id="ARBA00038272"/>
    </source>
</evidence>
<dbReference type="Gene3D" id="3.10.100.10">
    <property type="entry name" value="Mannose-Binding Protein A, subunit A"/>
    <property type="match status" value="2"/>
</dbReference>
<feature type="disulfide bond" evidence="14">
    <location>
        <begin position="605"/>
        <end position="626"/>
    </location>
</feature>
<evidence type="ECO:0000256" key="1">
    <source>
        <dbReference type="ARBA" id="ARBA00004127"/>
    </source>
</evidence>
<feature type="domain" description="EXPERA" evidence="19">
    <location>
        <begin position="194"/>
        <end position="328"/>
    </location>
</feature>
<dbReference type="SMART" id="SM00409">
    <property type="entry name" value="IG"/>
    <property type="match status" value="1"/>
</dbReference>
<dbReference type="GO" id="GO:0007155">
    <property type="term" value="P:cell adhesion"/>
    <property type="evidence" value="ECO:0007669"/>
    <property type="project" value="InterPro"/>
</dbReference>
<evidence type="ECO:0000313" key="21">
    <source>
        <dbReference type="Proteomes" id="UP000579812"/>
    </source>
</evidence>
<dbReference type="SMART" id="SM00445">
    <property type="entry name" value="LINK"/>
    <property type="match status" value="2"/>
</dbReference>
<keyword evidence="3" id="KW-0964">Secreted</keyword>
<dbReference type="CDD" id="cd05877">
    <property type="entry name" value="Ig_LP_like"/>
    <property type="match status" value="1"/>
</dbReference>
<keyword evidence="10" id="KW-0373">Hyaluronic acid</keyword>
<feature type="transmembrane region" description="Helical" evidence="17">
    <location>
        <begin position="42"/>
        <end position="62"/>
    </location>
</feature>
<feature type="transmembrane region" description="Helical" evidence="17">
    <location>
        <begin position="12"/>
        <end position="30"/>
    </location>
</feature>
<feature type="region of interest" description="Disordered" evidence="16">
    <location>
        <begin position="349"/>
        <end position="388"/>
    </location>
</feature>
<feature type="domain" description="Link" evidence="18">
    <location>
        <begin position="659"/>
        <end position="751"/>
    </location>
</feature>
<feature type="domain" description="Link" evidence="18">
    <location>
        <begin position="559"/>
        <end position="654"/>
    </location>
</feature>
<keyword evidence="21" id="KW-1185">Reference proteome</keyword>
<reference evidence="20 21" key="1">
    <citation type="submission" date="2020-04" db="EMBL/GenBank/DDBJ databases">
        <title>Chromosome-level genome assembly of a cyprinid fish Onychostoma macrolepis by integration of Nanopore Sequencing, Bionano and Hi-C technology.</title>
        <authorList>
            <person name="Wang D."/>
        </authorList>
    </citation>
    <scope>NUCLEOTIDE SEQUENCE [LARGE SCALE GENOMIC DNA]</scope>
    <source>
        <strain evidence="20">SWU-2019</strain>
        <tissue evidence="20">Muscle</tissue>
    </source>
</reference>
<dbReference type="GO" id="GO:0019216">
    <property type="term" value="P:regulation of lipid metabolic process"/>
    <property type="evidence" value="ECO:0007669"/>
    <property type="project" value="TreeGrafter"/>
</dbReference>
<dbReference type="GO" id="GO:0005540">
    <property type="term" value="F:hyaluronic acid binding"/>
    <property type="evidence" value="ECO:0007669"/>
    <property type="project" value="UniProtKB-KW"/>
</dbReference>
<keyword evidence="11" id="KW-0393">Immunoglobulin domain</keyword>
<evidence type="ECO:0000256" key="9">
    <source>
        <dbReference type="ARBA" id="ARBA00023157"/>
    </source>
</evidence>
<dbReference type="InterPro" id="IPR013783">
    <property type="entry name" value="Ig-like_fold"/>
</dbReference>
<evidence type="ECO:0000256" key="17">
    <source>
        <dbReference type="SAM" id="Phobius"/>
    </source>
</evidence>
<name>A0A7J6BRL9_9TELE</name>
<keyword evidence="8 15" id="KW-0472">Membrane</keyword>
<dbReference type="InterPro" id="IPR059044">
    <property type="entry name" value="TM_Tm6sf1/2"/>
</dbReference>
<feature type="disulfide bond" evidence="14">
    <location>
        <begin position="704"/>
        <end position="725"/>
    </location>
</feature>
<organism evidence="20 21">
    <name type="scientific">Onychostoma macrolepis</name>
    <dbReference type="NCBI Taxonomy" id="369639"/>
    <lineage>
        <taxon>Eukaryota</taxon>
        <taxon>Metazoa</taxon>
        <taxon>Chordata</taxon>
        <taxon>Craniata</taxon>
        <taxon>Vertebrata</taxon>
        <taxon>Euteleostomi</taxon>
        <taxon>Actinopterygii</taxon>
        <taxon>Neopterygii</taxon>
        <taxon>Teleostei</taxon>
        <taxon>Ostariophysi</taxon>
        <taxon>Cypriniformes</taxon>
        <taxon>Cyprinidae</taxon>
        <taxon>Acrossocheilinae</taxon>
        <taxon>Onychostoma</taxon>
    </lineage>
</organism>
<dbReference type="GO" id="GO:0033116">
    <property type="term" value="C:endoplasmic reticulum-Golgi intermediate compartment membrane"/>
    <property type="evidence" value="ECO:0007669"/>
    <property type="project" value="TreeGrafter"/>
</dbReference>
<evidence type="ECO:0000256" key="7">
    <source>
        <dbReference type="ARBA" id="ARBA00022989"/>
    </source>
</evidence>
<comment type="caution">
    <text evidence="20">The sequence shown here is derived from an EMBL/GenBank/DDBJ whole genome shotgun (WGS) entry which is preliminary data.</text>
</comment>
<keyword evidence="9 14" id="KW-1015">Disulfide bond</keyword>
<dbReference type="InterPro" id="IPR000538">
    <property type="entry name" value="Link_dom"/>
</dbReference>
<evidence type="ECO:0000256" key="12">
    <source>
        <dbReference type="ARBA" id="ARBA00034760"/>
    </source>
</evidence>
<dbReference type="PROSITE" id="PS50963">
    <property type="entry name" value="LINK_2"/>
    <property type="match status" value="2"/>
</dbReference>
<evidence type="ECO:0008006" key="22">
    <source>
        <dbReference type="Google" id="ProtNLM"/>
    </source>
</evidence>
<dbReference type="PROSITE" id="PS01241">
    <property type="entry name" value="LINK_1"/>
    <property type="match status" value="1"/>
</dbReference>
<evidence type="ECO:0000256" key="14">
    <source>
        <dbReference type="PROSITE-ProRule" id="PRU00323"/>
    </source>
</evidence>